<evidence type="ECO:0000259" key="4">
    <source>
        <dbReference type="PROSITE" id="PS50043"/>
    </source>
</evidence>
<dbReference type="AlphaFoldDB" id="A0AAU7YA94"/>
<gene>
    <name evidence="5" type="ORF">ABS648_13965</name>
</gene>
<dbReference type="GO" id="GO:0003677">
    <property type="term" value="F:DNA binding"/>
    <property type="evidence" value="ECO:0007669"/>
    <property type="project" value="UniProtKB-KW"/>
</dbReference>
<feature type="domain" description="HTH luxR-type" evidence="4">
    <location>
        <begin position="193"/>
        <end position="258"/>
    </location>
</feature>
<organism evidence="5">
    <name type="scientific">Pseudomonas solani</name>
    <dbReference type="NCBI Taxonomy" id="2731552"/>
    <lineage>
        <taxon>Bacteria</taxon>
        <taxon>Pseudomonadati</taxon>
        <taxon>Pseudomonadota</taxon>
        <taxon>Gammaproteobacteria</taxon>
        <taxon>Pseudomonadales</taxon>
        <taxon>Pseudomonadaceae</taxon>
        <taxon>Pseudomonas</taxon>
    </lineage>
</organism>
<dbReference type="GO" id="GO:0006355">
    <property type="term" value="P:regulation of DNA-templated transcription"/>
    <property type="evidence" value="ECO:0007669"/>
    <property type="project" value="InterPro"/>
</dbReference>
<dbReference type="InterPro" id="IPR016032">
    <property type="entry name" value="Sig_transdc_resp-reg_C-effctor"/>
</dbReference>
<dbReference type="EMBL" id="CP158373">
    <property type="protein sequence ID" value="XBY66826.1"/>
    <property type="molecule type" value="Genomic_DNA"/>
</dbReference>
<sequence length="272" mass="31091">MHPHPRTWTHAITTILTQSPGEPQLRALANWLHSFAPTDYVVLFLYEGSHLPLPLFHTMPAELRATFIDDYRAGPYLLDPFCLGCLFDNADGLYGMRELAPDSFHSGHYFDAYYHRLRLCDELGFLTTPAPGCRAVLSLMRGEGGAPFDEEALRLLRDALPVVQEVVRMAWEARSQPPADAVLPTSHVRAVFSSFGEELLTRREHKIAQLLLQGYSSEQIAAQLRITRGTVKVHRRNLYEKLEINSQAEFFGLFVRELMTEPTFSRRRHSRR</sequence>
<dbReference type="Gene3D" id="1.10.10.10">
    <property type="entry name" value="Winged helix-like DNA-binding domain superfamily/Winged helix DNA-binding domain"/>
    <property type="match status" value="1"/>
</dbReference>
<dbReference type="Pfam" id="PF00196">
    <property type="entry name" value="GerE"/>
    <property type="match status" value="1"/>
</dbReference>
<dbReference type="PROSITE" id="PS00622">
    <property type="entry name" value="HTH_LUXR_1"/>
    <property type="match status" value="1"/>
</dbReference>
<evidence type="ECO:0000256" key="1">
    <source>
        <dbReference type="ARBA" id="ARBA00023015"/>
    </source>
</evidence>
<dbReference type="InterPro" id="IPR036388">
    <property type="entry name" value="WH-like_DNA-bd_sf"/>
</dbReference>
<evidence type="ECO:0000256" key="3">
    <source>
        <dbReference type="ARBA" id="ARBA00023163"/>
    </source>
</evidence>
<keyword evidence="1" id="KW-0805">Transcription regulation</keyword>
<dbReference type="SUPFAM" id="SSF46894">
    <property type="entry name" value="C-terminal effector domain of the bipartite response regulators"/>
    <property type="match status" value="1"/>
</dbReference>
<keyword evidence="3" id="KW-0804">Transcription</keyword>
<dbReference type="PANTHER" id="PTHR44688:SF16">
    <property type="entry name" value="DNA-BINDING TRANSCRIPTIONAL ACTIVATOR DEVR_DOSR"/>
    <property type="match status" value="1"/>
</dbReference>
<proteinExistence type="predicted"/>
<evidence type="ECO:0000313" key="5">
    <source>
        <dbReference type="EMBL" id="XBY66826.1"/>
    </source>
</evidence>
<keyword evidence="2" id="KW-0238">DNA-binding</keyword>
<dbReference type="PANTHER" id="PTHR44688">
    <property type="entry name" value="DNA-BINDING TRANSCRIPTIONAL ACTIVATOR DEVR_DOSR"/>
    <property type="match status" value="1"/>
</dbReference>
<dbReference type="SMART" id="SM00421">
    <property type="entry name" value="HTH_LUXR"/>
    <property type="match status" value="1"/>
</dbReference>
<accession>A0AAU7YA94</accession>
<dbReference type="PRINTS" id="PR00038">
    <property type="entry name" value="HTHLUXR"/>
</dbReference>
<protein>
    <submittedName>
        <fullName evidence="5">LuxR C-terminal-related transcriptional regulator</fullName>
    </submittedName>
</protein>
<reference evidence="5" key="1">
    <citation type="submission" date="2023-08" db="EMBL/GenBank/DDBJ databases">
        <title>Increased levels of nutrients transform a symbiont into a lethal pathobiont.</title>
        <authorList>
            <person name="Lachnit T."/>
            <person name="Ulrich L."/>
            <person name="Willmer F.M."/>
            <person name="Hasenbein T."/>
            <person name="Steiner L.X."/>
            <person name="Wolters M."/>
            <person name="Herbst E.M."/>
            <person name="Deines P."/>
        </authorList>
    </citation>
    <scope>NUCLEOTIDE SEQUENCE</scope>
    <source>
        <strain evidence="5">T3</strain>
    </source>
</reference>
<dbReference type="CDD" id="cd06170">
    <property type="entry name" value="LuxR_C_like"/>
    <property type="match status" value="1"/>
</dbReference>
<name>A0AAU7YA94_9PSED</name>
<evidence type="ECO:0000256" key="2">
    <source>
        <dbReference type="ARBA" id="ARBA00023125"/>
    </source>
</evidence>
<dbReference type="RefSeq" id="WP_350448522.1">
    <property type="nucleotide sequence ID" value="NZ_CP158373.1"/>
</dbReference>
<dbReference type="PROSITE" id="PS50043">
    <property type="entry name" value="HTH_LUXR_2"/>
    <property type="match status" value="1"/>
</dbReference>
<dbReference type="InterPro" id="IPR000792">
    <property type="entry name" value="Tscrpt_reg_LuxR_C"/>
</dbReference>